<comment type="caution">
    <text evidence="1">The sequence shown here is derived from an EMBL/GenBank/DDBJ whole genome shotgun (WGS) entry which is preliminary data.</text>
</comment>
<keyword evidence="2" id="KW-1185">Reference proteome</keyword>
<organism evidence="1 2">
    <name type="scientific">Rubritalea tangerina</name>
    <dbReference type="NCBI Taxonomy" id="430798"/>
    <lineage>
        <taxon>Bacteria</taxon>
        <taxon>Pseudomonadati</taxon>
        <taxon>Verrucomicrobiota</taxon>
        <taxon>Verrucomicrobiia</taxon>
        <taxon>Verrucomicrobiales</taxon>
        <taxon>Rubritaleaceae</taxon>
        <taxon>Rubritalea</taxon>
    </lineage>
</organism>
<evidence type="ECO:0008006" key="3">
    <source>
        <dbReference type="Google" id="ProtNLM"/>
    </source>
</evidence>
<reference evidence="2" key="1">
    <citation type="journal article" date="2019" name="Int. J. Syst. Evol. Microbiol.">
        <title>The Global Catalogue of Microorganisms (GCM) 10K type strain sequencing project: providing services to taxonomists for standard genome sequencing and annotation.</title>
        <authorList>
            <consortium name="The Broad Institute Genomics Platform"/>
            <consortium name="The Broad Institute Genome Sequencing Center for Infectious Disease"/>
            <person name="Wu L."/>
            <person name="Ma J."/>
        </authorList>
    </citation>
    <scope>NUCLEOTIDE SEQUENCE [LARGE SCALE GENOMIC DNA]</scope>
    <source>
        <strain evidence="2">CCUG 57942</strain>
    </source>
</reference>
<dbReference type="RefSeq" id="WP_377086118.1">
    <property type="nucleotide sequence ID" value="NZ_JBHSJL010000014.1"/>
</dbReference>
<accession>A0ABW4ZD17</accession>
<dbReference type="Proteomes" id="UP001597389">
    <property type="component" value="Unassembled WGS sequence"/>
</dbReference>
<evidence type="ECO:0000313" key="2">
    <source>
        <dbReference type="Proteomes" id="UP001597389"/>
    </source>
</evidence>
<dbReference type="InterPro" id="IPR052894">
    <property type="entry name" value="AsmA-related"/>
</dbReference>
<dbReference type="PANTHER" id="PTHR30441">
    <property type="entry name" value="DUF748 DOMAIN-CONTAINING PROTEIN"/>
    <property type="match status" value="1"/>
</dbReference>
<dbReference type="EMBL" id="JBHUJB010000046">
    <property type="protein sequence ID" value="MFD2159421.1"/>
    <property type="molecule type" value="Genomic_DNA"/>
</dbReference>
<proteinExistence type="predicted"/>
<sequence>MKKWVKRLVIGLIIIACVFAFSAKFLLTKELLVEQAEDAINSRVQIGSFEVSLFSFPAKVTLRDVILAERDNYANRKVAYAEREPIATGALSCDVIRFDVSLWELLSRKIYVDTFEADGFHAKVSLYEDGTNSLNALFADPHEPVPDAVAEPPSFNAKRSEEFVTQLDSIRITDASFDLLIEKTGVLVSGQGCQVLIDDIEVNPNSLEVVNEAKIQLGSRVEIYDSASKTVKFGVIGLSGPAVAKLFDPSNGDLDPDVMIDLDFSEDSYLNTRVPYVEKVWDTAKKLEQFGVNLGTLPDKATFGRSRKLAGSYKRGRVDVSEDISIVVHDWEVAINEGSWIESGSEQHAFLIDVAASKKSSASVVKHVGDLAGKVSQSLGEALNANVQNEWLVDGKLTLRLRTQGSFSKPEVDMLTKLPDVEGLIEDYAKKKATDFLFKHLGRDKD</sequence>
<dbReference type="PANTHER" id="PTHR30441:SF4">
    <property type="entry name" value="PROTEIN ASMA"/>
    <property type="match status" value="1"/>
</dbReference>
<gene>
    <name evidence="1" type="ORF">ACFSW8_10960</name>
</gene>
<name>A0ABW4ZD17_9BACT</name>
<evidence type="ECO:0000313" key="1">
    <source>
        <dbReference type="EMBL" id="MFD2159421.1"/>
    </source>
</evidence>
<protein>
    <recommendedName>
        <fullName evidence="3">AsmA domain-containing protein</fullName>
    </recommendedName>
</protein>